<dbReference type="Proteomes" id="UP000094526">
    <property type="component" value="Unassembled WGS sequence"/>
</dbReference>
<dbReference type="OrthoDB" id="1431934at2759"/>
<dbReference type="VEuPathDB" id="FungiDB:CLCR_06285"/>
<organism evidence="1 2">
    <name type="scientific">Cladophialophora carrionii</name>
    <dbReference type="NCBI Taxonomy" id="86049"/>
    <lineage>
        <taxon>Eukaryota</taxon>
        <taxon>Fungi</taxon>
        <taxon>Dikarya</taxon>
        <taxon>Ascomycota</taxon>
        <taxon>Pezizomycotina</taxon>
        <taxon>Eurotiomycetes</taxon>
        <taxon>Chaetothyriomycetidae</taxon>
        <taxon>Chaetothyriales</taxon>
        <taxon>Herpotrichiellaceae</taxon>
        <taxon>Cladophialophora</taxon>
    </lineage>
</organism>
<dbReference type="InterPro" id="IPR013083">
    <property type="entry name" value="Znf_RING/FYVE/PHD"/>
</dbReference>
<dbReference type="SUPFAM" id="SSF57850">
    <property type="entry name" value="RING/U-box"/>
    <property type="match status" value="1"/>
</dbReference>
<dbReference type="AlphaFoldDB" id="A0A1C1C9U2"/>
<dbReference type="STRING" id="86049.A0A1C1C9U2"/>
<evidence type="ECO:0000313" key="1">
    <source>
        <dbReference type="EMBL" id="OCT45303.1"/>
    </source>
</evidence>
<reference evidence="2" key="1">
    <citation type="submission" date="2015-07" db="EMBL/GenBank/DDBJ databases">
        <authorList>
            <person name="Teixeira M.M."/>
            <person name="Souza R.C."/>
            <person name="Almeida L.G."/>
            <person name="Vicente V.A."/>
            <person name="de Hoog S."/>
            <person name="Bocca A.L."/>
            <person name="de Almeida S.R."/>
            <person name="Vasconcelos A.T."/>
            <person name="Felipe M.S."/>
        </authorList>
    </citation>
    <scope>NUCLEOTIDE SEQUENCE [LARGE SCALE GENOMIC DNA]</scope>
    <source>
        <strain evidence="2">KSF</strain>
    </source>
</reference>
<evidence type="ECO:0000313" key="2">
    <source>
        <dbReference type="Proteomes" id="UP000094526"/>
    </source>
</evidence>
<keyword evidence="2" id="KW-1185">Reference proteome</keyword>
<comment type="caution">
    <text evidence="1">The sequence shown here is derived from an EMBL/GenBank/DDBJ whole genome shotgun (WGS) entry which is preliminary data.</text>
</comment>
<dbReference type="EMBL" id="LGRB01000020">
    <property type="protein sequence ID" value="OCT45303.1"/>
    <property type="molecule type" value="Genomic_DNA"/>
</dbReference>
<sequence length="208" mass="24053">MADTDGTEDWKIYWRINLLFYTSFLAKGKFRCMWCDKEEISTSLLRSDFALSAVTCSAGHVPNLDPDNMLGVCFDCDAELVQRITERRQQCFEKGCRRSALVQKANVVRRLGKTAIVERYLALVDKHRVFECEVCYCEQITPEQYSELQTTDKCQHDPVQCRDCLRADLEGRINAGEWRSIKCPHQSCDEELTPRDVDKFVSSEVFRA</sequence>
<accession>A0A1C1C9U2</accession>
<protein>
    <submittedName>
        <fullName evidence="1">Uncharacterized protein</fullName>
    </submittedName>
</protein>
<proteinExistence type="predicted"/>
<name>A0A1C1C9U2_9EURO</name>
<dbReference type="Gene3D" id="3.30.40.10">
    <property type="entry name" value="Zinc/RING finger domain, C3HC4 (zinc finger)"/>
    <property type="match status" value="1"/>
</dbReference>
<gene>
    <name evidence="1" type="ORF">CLCR_06285</name>
</gene>